<dbReference type="EMBL" id="UINC01102824">
    <property type="protein sequence ID" value="SVC64741.1"/>
    <property type="molecule type" value="Genomic_DNA"/>
</dbReference>
<dbReference type="InterPro" id="IPR036278">
    <property type="entry name" value="Sialidase_sf"/>
</dbReference>
<name>A0A382NYS8_9ZZZZ</name>
<evidence type="ECO:0008006" key="2">
    <source>
        <dbReference type="Google" id="ProtNLM"/>
    </source>
</evidence>
<proteinExistence type="predicted"/>
<evidence type="ECO:0000313" key="1">
    <source>
        <dbReference type="EMBL" id="SVC64741.1"/>
    </source>
</evidence>
<dbReference type="InterPro" id="IPR015943">
    <property type="entry name" value="WD40/YVTN_repeat-like_dom_sf"/>
</dbReference>
<organism evidence="1">
    <name type="scientific">marine metagenome</name>
    <dbReference type="NCBI Taxonomy" id="408172"/>
    <lineage>
        <taxon>unclassified sequences</taxon>
        <taxon>metagenomes</taxon>
        <taxon>ecological metagenomes</taxon>
    </lineage>
</organism>
<reference evidence="1" key="1">
    <citation type="submission" date="2018-05" db="EMBL/GenBank/DDBJ databases">
        <authorList>
            <person name="Lanie J.A."/>
            <person name="Ng W.-L."/>
            <person name="Kazmierczak K.M."/>
            <person name="Andrzejewski T.M."/>
            <person name="Davidsen T.M."/>
            <person name="Wayne K.J."/>
            <person name="Tettelin H."/>
            <person name="Glass J.I."/>
            <person name="Rusch D."/>
            <person name="Podicherti R."/>
            <person name="Tsui H.-C.T."/>
            <person name="Winkler M.E."/>
        </authorList>
    </citation>
    <scope>NUCLEOTIDE SEQUENCE</scope>
</reference>
<feature type="non-terminal residue" evidence="1">
    <location>
        <position position="249"/>
    </location>
</feature>
<protein>
    <recommendedName>
        <fullName evidence="2">Sortilin N-terminal domain-containing protein</fullName>
    </recommendedName>
</protein>
<accession>A0A382NYS8</accession>
<dbReference type="AlphaFoldDB" id="A0A382NYS8"/>
<dbReference type="SUPFAM" id="SSF50939">
    <property type="entry name" value="Sialidases"/>
    <property type="match status" value="1"/>
</dbReference>
<gene>
    <name evidence="1" type="ORF">METZ01_LOCUS317595</name>
</gene>
<dbReference type="Gene3D" id="2.130.10.10">
    <property type="entry name" value="YVTN repeat-like/Quinoprotein amine dehydrogenase"/>
    <property type="match status" value="1"/>
</dbReference>
<sequence length="249" mass="27365">MKKGNSLQQIMKDIDFKGILFLLLVGLSFFIGDLTKNPLNPGLPNSSLPESGEEGNPASRLEFDWLRLKSPHSNTIPIGIERRALEFSKTIPIRRNFSGGLKRSKGFGTSLEWNSRGPYNVGGRTRALAIDVSDSNTFIAGGVSGGIWRSNDSGETWEKMTKSDQLHSVTSIAQDSREGFTNIWYAGTGEGRGNSAGGRGAPFRGDGIYKSTDNGYTWALLPSTSTKMPEIFEYLDYSWRIKVHPISGH</sequence>